<comment type="caution">
    <text evidence="2">The sequence shown here is derived from an EMBL/GenBank/DDBJ whole genome shotgun (WGS) entry which is preliminary data.</text>
</comment>
<feature type="transmembrane region" description="Helical" evidence="1">
    <location>
        <begin position="147"/>
        <end position="163"/>
    </location>
</feature>
<name>A0A1J4KKH2_9EUKA</name>
<dbReference type="EMBL" id="MLAK01000618">
    <property type="protein sequence ID" value="OHT10190.1"/>
    <property type="molecule type" value="Genomic_DNA"/>
</dbReference>
<keyword evidence="1" id="KW-1133">Transmembrane helix</keyword>
<keyword evidence="1" id="KW-0472">Membrane</keyword>
<keyword evidence="3" id="KW-1185">Reference proteome</keyword>
<evidence type="ECO:0000313" key="2">
    <source>
        <dbReference type="EMBL" id="OHT10190.1"/>
    </source>
</evidence>
<sequence>MIGSEIIKPNFFLSQQARWIYKESIIFFYPVIMGTNLPEGLTLFNFGNLPANTECKVLLKIAFLCQLATPLSMFLKFPLKMYTPDGSKNWFHTPNLSFKLNCDNFFFSDASCNLPFTYLLFFCSIVLKENLRNDHFFFDNNNGTSAIFTINFFFLLIPMVMIAF</sequence>
<reference evidence="2" key="1">
    <citation type="submission" date="2016-10" db="EMBL/GenBank/DDBJ databases">
        <authorList>
            <person name="Benchimol M."/>
            <person name="Almeida L.G."/>
            <person name="Vasconcelos A.T."/>
            <person name="Perreira-Neves A."/>
            <person name="Rosa I.A."/>
            <person name="Tasca T."/>
            <person name="Bogo M.R."/>
            <person name="de Souza W."/>
        </authorList>
    </citation>
    <scope>NUCLEOTIDE SEQUENCE [LARGE SCALE GENOMIC DNA]</scope>
    <source>
        <strain evidence="2">K</strain>
    </source>
</reference>
<dbReference type="OrthoDB" id="1729737at2759"/>
<dbReference type="GeneID" id="94836182"/>
<dbReference type="Proteomes" id="UP000179807">
    <property type="component" value="Unassembled WGS sequence"/>
</dbReference>
<gene>
    <name evidence="2" type="ORF">TRFO_20562</name>
</gene>
<evidence type="ECO:0000313" key="3">
    <source>
        <dbReference type="Proteomes" id="UP000179807"/>
    </source>
</evidence>
<dbReference type="AlphaFoldDB" id="A0A1J4KKH2"/>
<accession>A0A1J4KKH2</accession>
<dbReference type="VEuPathDB" id="TrichDB:TRFO_20562"/>
<dbReference type="RefSeq" id="XP_068363326.1">
    <property type="nucleotide sequence ID" value="XM_068501478.1"/>
</dbReference>
<organism evidence="2 3">
    <name type="scientific">Tritrichomonas foetus</name>
    <dbReference type="NCBI Taxonomy" id="1144522"/>
    <lineage>
        <taxon>Eukaryota</taxon>
        <taxon>Metamonada</taxon>
        <taxon>Parabasalia</taxon>
        <taxon>Tritrichomonadida</taxon>
        <taxon>Tritrichomonadidae</taxon>
        <taxon>Tritrichomonas</taxon>
    </lineage>
</organism>
<proteinExistence type="predicted"/>
<protein>
    <submittedName>
        <fullName evidence="2">Uncharacterized protein</fullName>
    </submittedName>
</protein>
<feature type="transmembrane region" description="Helical" evidence="1">
    <location>
        <begin position="20"/>
        <end position="37"/>
    </location>
</feature>
<keyword evidence="1" id="KW-0812">Transmembrane</keyword>
<evidence type="ECO:0000256" key="1">
    <source>
        <dbReference type="SAM" id="Phobius"/>
    </source>
</evidence>
<feature type="transmembrane region" description="Helical" evidence="1">
    <location>
        <begin position="105"/>
        <end position="127"/>
    </location>
</feature>